<dbReference type="SUPFAM" id="SSF46689">
    <property type="entry name" value="Homeodomain-like"/>
    <property type="match status" value="1"/>
</dbReference>
<dbReference type="PROSITE" id="PS01081">
    <property type="entry name" value="HTH_TETR_1"/>
    <property type="match status" value="1"/>
</dbReference>
<evidence type="ECO:0000256" key="2">
    <source>
        <dbReference type="ARBA" id="ARBA00023125"/>
    </source>
</evidence>
<dbReference type="InterPro" id="IPR023772">
    <property type="entry name" value="DNA-bd_HTH_TetR-type_CS"/>
</dbReference>
<name>A0A9D1M0W7_9FIRM</name>
<sequence length="196" mass="22621">MNKTKRKIFETSMKLFAEKGYEATSIEEITATVGVAKGTLYYHFTSKEEIFNFLIEEGMKLLKNSIQIKTDRVSNYVDKLKAIILIQIKVIAKYENLITIVLSQIWGTEQRNSRCRKYVLEYIDMIEEIVQAGIKKGEIREGDPNIIASNLFGMTCSCLIYKLKENKKIDIQKVYKEFETSIVEGLKKSNKNVILL</sequence>
<reference evidence="6" key="1">
    <citation type="submission" date="2020-10" db="EMBL/GenBank/DDBJ databases">
        <authorList>
            <person name="Gilroy R."/>
        </authorList>
    </citation>
    <scope>NUCLEOTIDE SEQUENCE</scope>
    <source>
        <strain evidence="6">CHK195-15760</strain>
    </source>
</reference>
<dbReference type="Gene3D" id="1.10.10.60">
    <property type="entry name" value="Homeodomain-like"/>
    <property type="match status" value="1"/>
</dbReference>
<dbReference type="PROSITE" id="PS50977">
    <property type="entry name" value="HTH_TETR_2"/>
    <property type="match status" value="1"/>
</dbReference>
<evidence type="ECO:0000313" key="7">
    <source>
        <dbReference type="Proteomes" id="UP000824093"/>
    </source>
</evidence>
<dbReference type="Proteomes" id="UP000824093">
    <property type="component" value="Unassembled WGS sequence"/>
</dbReference>
<dbReference type="FunFam" id="1.10.10.60:FF:000141">
    <property type="entry name" value="TetR family transcriptional regulator"/>
    <property type="match status" value="1"/>
</dbReference>
<comment type="caution">
    <text evidence="6">The sequence shown here is derived from an EMBL/GenBank/DDBJ whole genome shotgun (WGS) entry which is preliminary data.</text>
</comment>
<dbReference type="EMBL" id="DVNH01000018">
    <property type="protein sequence ID" value="HIU51476.1"/>
    <property type="molecule type" value="Genomic_DNA"/>
</dbReference>
<proteinExistence type="predicted"/>
<dbReference type="InterPro" id="IPR009057">
    <property type="entry name" value="Homeodomain-like_sf"/>
</dbReference>
<dbReference type="GO" id="GO:0003677">
    <property type="term" value="F:DNA binding"/>
    <property type="evidence" value="ECO:0007669"/>
    <property type="project" value="UniProtKB-UniRule"/>
</dbReference>
<dbReference type="InterPro" id="IPR050624">
    <property type="entry name" value="HTH-type_Tx_Regulator"/>
</dbReference>
<evidence type="ECO:0000256" key="3">
    <source>
        <dbReference type="ARBA" id="ARBA00023163"/>
    </source>
</evidence>
<evidence type="ECO:0000259" key="5">
    <source>
        <dbReference type="PROSITE" id="PS50977"/>
    </source>
</evidence>
<dbReference type="InterPro" id="IPR041490">
    <property type="entry name" value="KstR2_TetR_C"/>
</dbReference>
<dbReference type="Pfam" id="PF17932">
    <property type="entry name" value="TetR_C_24"/>
    <property type="match status" value="1"/>
</dbReference>
<evidence type="ECO:0000256" key="4">
    <source>
        <dbReference type="PROSITE-ProRule" id="PRU00335"/>
    </source>
</evidence>
<dbReference type="AlphaFoldDB" id="A0A9D1M0W7"/>
<dbReference type="SUPFAM" id="SSF48498">
    <property type="entry name" value="Tetracyclin repressor-like, C-terminal domain"/>
    <property type="match status" value="1"/>
</dbReference>
<dbReference type="PANTHER" id="PTHR43479:SF11">
    <property type="entry name" value="ACREF_ENVCD OPERON REPRESSOR-RELATED"/>
    <property type="match status" value="1"/>
</dbReference>
<protein>
    <submittedName>
        <fullName evidence="6">TetR/AcrR family transcriptional regulator</fullName>
    </submittedName>
</protein>
<reference evidence="6" key="2">
    <citation type="journal article" date="2021" name="PeerJ">
        <title>Extensive microbial diversity within the chicken gut microbiome revealed by metagenomics and culture.</title>
        <authorList>
            <person name="Gilroy R."/>
            <person name="Ravi A."/>
            <person name="Getino M."/>
            <person name="Pursley I."/>
            <person name="Horton D.L."/>
            <person name="Alikhan N.F."/>
            <person name="Baker D."/>
            <person name="Gharbi K."/>
            <person name="Hall N."/>
            <person name="Watson M."/>
            <person name="Adriaenssens E.M."/>
            <person name="Foster-Nyarko E."/>
            <person name="Jarju S."/>
            <person name="Secka A."/>
            <person name="Antonio M."/>
            <person name="Oren A."/>
            <person name="Chaudhuri R.R."/>
            <person name="La Ragione R."/>
            <person name="Hildebrand F."/>
            <person name="Pallen M.J."/>
        </authorList>
    </citation>
    <scope>NUCLEOTIDE SEQUENCE</scope>
    <source>
        <strain evidence="6">CHK195-15760</strain>
    </source>
</reference>
<evidence type="ECO:0000313" key="6">
    <source>
        <dbReference type="EMBL" id="HIU51476.1"/>
    </source>
</evidence>
<evidence type="ECO:0000256" key="1">
    <source>
        <dbReference type="ARBA" id="ARBA00023015"/>
    </source>
</evidence>
<dbReference type="PANTHER" id="PTHR43479">
    <property type="entry name" value="ACREF/ENVCD OPERON REPRESSOR-RELATED"/>
    <property type="match status" value="1"/>
</dbReference>
<organism evidence="6 7">
    <name type="scientific">Candidatus Merdicola faecigallinarum</name>
    <dbReference type="NCBI Taxonomy" id="2840862"/>
    <lineage>
        <taxon>Bacteria</taxon>
        <taxon>Bacillati</taxon>
        <taxon>Bacillota</taxon>
        <taxon>Clostridia</taxon>
        <taxon>Candidatus Merdicola</taxon>
    </lineage>
</organism>
<dbReference type="InterPro" id="IPR001647">
    <property type="entry name" value="HTH_TetR"/>
</dbReference>
<gene>
    <name evidence="6" type="ORF">IAB70_02460</name>
</gene>
<accession>A0A9D1M0W7</accession>
<dbReference type="Pfam" id="PF00440">
    <property type="entry name" value="TetR_N"/>
    <property type="match status" value="1"/>
</dbReference>
<feature type="DNA-binding region" description="H-T-H motif" evidence="4">
    <location>
        <begin position="25"/>
        <end position="44"/>
    </location>
</feature>
<dbReference type="GO" id="GO:0045892">
    <property type="term" value="P:negative regulation of DNA-templated transcription"/>
    <property type="evidence" value="ECO:0007669"/>
    <property type="project" value="UniProtKB-ARBA"/>
</dbReference>
<dbReference type="PRINTS" id="PR00455">
    <property type="entry name" value="HTHTETR"/>
</dbReference>
<dbReference type="Gene3D" id="1.10.357.10">
    <property type="entry name" value="Tetracycline Repressor, domain 2"/>
    <property type="match status" value="1"/>
</dbReference>
<keyword evidence="1" id="KW-0805">Transcription regulation</keyword>
<keyword evidence="2 4" id="KW-0238">DNA-binding</keyword>
<keyword evidence="3" id="KW-0804">Transcription</keyword>
<feature type="domain" description="HTH tetR-type" evidence="5">
    <location>
        <begin position="2"/>
        <end position="62"/>
    </location>
</feature>
<dbReference type="InterPro" id="IPR036271">
    <property type="entry name" value="Tet_transcr_reg_TetR-rel_C_sf"/>
</dbReference>